<proteinExistence type="predicted"/>
<name>A0A835RAL4_VANPL</name>
<comment type="caution">
    <text evidence="1">The sequence shown here is derived from an EMBL/GenBank/DDBJ whole genome shotgun (WGS) entry which is preliminary data.</text>
</comment>
<evidence type="ECO:0000313" key="1">
    <source>
        <dbReference type="EMBL" id="KAG0482442.1"/>
    </source>
</evidence>
<accession>A0A835RAL4</accession>
<gene>
    <name evidence="1" type="ORF">HPP92_010526</name>
</gene>
<protein>
    <submittedName>
        <fullName evidence="1">Uncharacterized protein</fullName>
    </submittedName>
</protein>
<dbReference type="AlphaFoldDB" id="A0A835RAL4"/>
<sequence>MGCVNCGRQDLIFYGEDCIALPTWRYQMADGSLSRFQGAIRKCFLVYKALTCSANE</sequence>
<evidence type="ECO:0000313" key="2">
    <source>
        <dbReference type="Proteomes" id="UP000639772"/>
    </source>
</evidence>
<dbReference type="EMBL" id="JADCNM010000005">
    <property type="protein sequence ID" value="KAG0482442.1"/>
    <property type="molecule type" value="Genomic_DNA"/>
</dbReference>
<dbReference type="Proteomes" id="UP000639772">
    <property type="component" value="Unassembled WGS sequence"/>
</dbReference>
<reference evidence="1 2" key="1">
    <citation type="journal article" date="2020" name="Nat. Food">
        <title>A phased Vanilla planifolia genome enables genetic improvement of flavour and production.</title>
        <authorList>
            <person name="Hasing T."/>
            <person name="Tang H."/>
            <person name="Brym M."/>
            <person name="Khazi F."/>
            <person name="Huang T."/>
            <person name="Chambers A.H."/>
        </authorList>
    </citation>
    <scope>NUCLEOTIDE SEQUENCE [LARGE SCALE GENOMIC DNA]</scope>
    <source>
        <tissue evidence="1">Leaf</tissue>
    </source>
</reference>
<organism evidence="1 2">
    <name type="scientific">Vanilla planifolia</name>
    <name type="common">Vanilla</name>
    <dbReference type="NCBI Taxonomy" id="51239"/>
    <lineage>
        <taxon>Eukaryota</taxon>
        <taxon>Viridiplantae</taxon>
        <taxon>Streptophyta</taxon>
        <taxon>Embryophyta</taxon>
        <taxon>Tracheophyta</taxon>
        <taxon>Spermatophyta</taxon>
        <taxon>Magnoliopsida</taxon>
        <taxon>Liliopsida</taxon>
        <taxon>Asparagales</taxon>
        <taxon>Orchidaceae</taxon>
        <taxon>Vanilloideae</taxon>
        <taxon>Vanilleae</taxon>
        <taxon>Vanilla</taxon>
    </lineage>
</organism>